<gene>
    <name evidence="1" type="ORF">EZS28_042707</name>
</gene>
<dbReference type="CDD" id="cd20557">
    <property type="entry name" value="CYCLIN_ScPCL1-like"/>
    <property type="match status" value="1"/>
</dbReference>
<dbReference type="InterPro" id="IPR013922">
    <property type="entry name" value="Cyclin_PHO80-like"/>
</dbReference>
<organism evidence="1 2">
    <name type="scientific">Streblomastix strix</name>
    <dbReference type="NCBI Taxonomy" id="222440"/>
    <lineage>
        <taxon>Eukaryota</taxon>
        <taxon>Metamonada</taxon>
        <taxon>Preaxostyla</taxon>
        <taxon>Oxymonadida</taxon>
        <taxon>Streblomastigidae</taxon>
        <taxon>Streblomastix</taxon>
    </lineage>
</organism>
<dbReference type="AlphaFoldDB" id="A0A5J4TTA3"/>
<evidence type="ECO:0000313" key="2">
    <source>
        <dbReference type="Proteomes" id="UP000324800"/>
    </source>
</evidence>
<accession>A0A5J4TTA3</accession>
<sequence>MNNTQFVGIVGYAYSSKYSKSLRIKQESKQAPSEEQFIVLSNFIANMILASQRKTNTNNVQYYLDYIRSIEHLTLGEMLMATQILEKLIRQCNEKNDKVVTTGNLRISIVCVFLICLKFLRDEPRRNSWWAQKLEIELESINEFEIIILNLLDWQLWMSDANYTQIYSRIF</sequence>
<name>A0A5J4TTA3_9EUKA</name>
<protein>
    <recommendedName>
        <fullName evidence="3">Cyclin N-terminal domain-containing protein</fullName>
    </recommendedName>
</protein>
<dbReference type="Pfam" id="PF08613">
    <property type="entry name" value="Cyclin"/>
    <property type="match status" value="1"/>
</dbReference>
<proteinExistence type="predicted"/>
<reference evidence="1 2" key="1">
    <citation type="submission" date="2019-03" db="EMBL/GenBank/DDBJ databases">
        <title>Single cell metagenomics reveals metabolic interactions within the superorganism composed of flagellate Streblomastix strix and complex community of Bacteroidetes bacteria on its surface.</title>
        <authorList>
            <person name="Treitli S.C."/>
            <person name="Kolisko M."/>
            <person name="Husnik F."/>
            <person name="Keeling P."/>
            <person name="Hampl V."/>
        </authorList>
    </citation>
    <scope>NUCLEOTIDE SEQUENCE [LARGE SCALE GENOMIC DNA]</scope>
    <source>
        <strain evidence="1">ST1C</strain>
    </source>
</reference>
<comment type="caution">
    <text evidence="1">The sequence shown here is derived from an EMBL/GenBank/DDBJ whole genome shotgun (WGS) entry which is preliminary data.</text>
</comment>
<dbReference type="Proteomes" id="UP000324800">
    <property type="component" value="Unassembled WGS sequence"/>
</dbReference>
<evidence type="ECO:0000313" key="1">
    <source>
        <dbReference type="EMBL" id="KAA6361766.1"/>
    </source>
</evidence>
<dbReference type="GO" id="GO:0019901">
    <property type="term" value="F:protein kinase binding"/>
    <property type="evidence" value="ECO:0007669"/>
    <property type="project" value="InterPro"/>
</dbReference>
<evidence type="ECO:0008006" key="3">
    <source>
        <dbReference type="Google" id="ProtNLM"/>
    </source>
</evidence>
<dbReference type="Gene3D" id="1.10.472.10">
    <property type="entry name" value="Cyclin-like"/>
    <property type="match status" value="1"/>
</dbReference>
<dbReference type="EMBL" id="SNRW01025099">
    <property type="protein sequence ID" value="KAA6361766.1"/>
    <property type="molecule type" value="Genomic_DNA"/>
</dbReference>